<dbReference type="AlphaFoldDB" id="A0A9W7E4B4"/>
<evidence type="ECO:0000313" key="2">
    <source>
        <dbReference type="EMBL" id="GMH67654.1"/>
    </source>
</evidence>
<evidence type="ECO:0008006" key="4">
    <source>
        <dbReference type="Google" id="ProtNLM"/>
    </source>
</evidence>
<protein>
    <recommendedName>
        <fullName evidence="4">Plastid lipid-associated protein/fibrillin conserved domain-containing protein</fullName>
    </recommendedName>
</protein>
<sequence length="231" mass="25237">MLYTTLITIVIIILALLSHSTAFNCAPTKVFQPKSTQGSTTRIFGKPQSRRAVLAKISVTVVAPAAVSFSALPAFAADSKEDIIVALKKTIEALAPLGDRLEKGEYDGVRSVLKGPGVGELWNLGASKNPIGERLRNIAHRRFIFTFHSTRSNSLLTPTGKLARTVDDMSLLELSDELQLSLQMSDQLTYDCAFVYTQPGNGKVDIKSPQTMLKKSMKQLQDIIDQANESQ</sequence>
<feature type="chain" id="PRO_5040797381" description="Plastid lipid-associated protein/fibrillin conserved domain-containing protein" evidence="1">
    <location>
        <begin position="23"/>
        <end position="231"/>
    </location>
</feature>
<gene>
    <name evidence="2" type="ORF">TL16_g04736</name>
</gene>
<accession>A0A9W7E4B4</accession>
<keyword evidence="1" id="KW-0732">Signal</keyword>
<proteinExistence type="predicted"/>
<evidence type="ECO:0000313" key="3">
    <source>
        <dbReference type="Proteomes" id="UP001162640"/>
    </source>
</evidence>
<dbReference type="Proteomes" id="UP001162640">
    <property type="component" value="Unassembled WGS sequence"/>
</dbReference>
<organism evidence="2 3">
    <name type="scientific">Triparma laevis f. inornata</name>
    <dbReference type="NCBI Taxonomy" id="1714386"/>
    <lineage>
        <taxon>Eukaryota</taxon>
        <taxon>Sar</taxon>
        <taxon>Stramenopiles</taxon>
        <taxon>Ochrophyta</taxon>
        <taxon>Bolidophyceae</taxon>
        <taxon>Parmales</taxon>
        <taxon>Triparmaceae</taxon>
        <taxon>Triparma</taxon>
    </lineage>
</organism>
<name>A0A9W7E4B4_9STRA</name>
<comment type="caution">
    <text evidence="2">The sequence shown here is derived from an EMBL/GenBank/DDBJ whole genome shotgun (WGS) entry which is preliminary data.</text>
</comment>
<feature type="signal peptide" evidence="1">
    <location>
        <begin position="1"/>
        <end position="22"/>
    </location>
</feature>
<dbReference type="EMBL" id="BLQM01000133">
    <property type="protein sequence ID" value="GMH67654.1"/>
    <property type="molecule type" value="Genomic_DNA"/>
</dbReference>
<reference evidence="3" key="1">
    <citation type="journal article" date="2023" name="Commun. Biol.">
        <title>Genome analysis of Parmales, the sister group of diatoms, reveals the evolutionary specialization of diatoms from phago-mixotrophs to photoautotrophs.</title>
        <authorList>
            <person name="Ban H."/>
            <person name="Sato S."/>
            <person name="Yoshikawa S."/>
            <person name="Yamada K."/>
            <person name="Nakamura Y."/>
            <person name="Ichinomiya M."/>
            <person name="Sato N."/>
            <person name="Blanc-Mathieu R."/>
            <person name="Endo H."/>
            <person name="Kuwata A."/>
            <person name="Ogata H."/>
        </authorList>
    </citation>
    <scope>NUCLEOTIDE SEQUENCE [LARGE SCALE GENOMIC DNA]</scope>
</reference>
<evidence type="ECO:0000256" key="1">
    <source>
        <dbReference type="SAM" id="SignalP"/>
    </source>
</evidence>